<dbReference type="PANTHER" id="PTHR30137">
    <property type="entry name" value="LUCIFERASE-LIKE MONOOXYGENASE"/>
    <property type="match status" value="1"/>
</dbReference>
<evidence type="ECO:0000313" key="4">
    <source>
        <dbReference type="EMBL" id="QEU91121.1"/>
    </source>
</evidence>
<dbReference type="Proteomes" id="UP000325529">
    <property type="component" value="Chromosome"/>
</dbReference>
<dbReference type="InterPro" id="IPR024011">
    <property type="entry name" value="Biosynth_lucif-like_mOase_dom"/>
</dbReference>
<dbReference type="AlphaFoldDB" id="A0A5J6GB87"/>
<dbReference type="NCBIfam" id="TIGR04020">
    <property type="entry name" value="seco_metab_LLM"/>
    <property type="match status" value="1"/>
</dbReference>
<dbReference type="Gene3D" id="3.20.20.30">
    <property type="entry name" value="Luciferase-like domain"/>
    <property type="match status" value="1"/>
</dbReference>
<proteinExistence type="predicted"/>
<organism evidence="4 5">
    <name type="scientific">Streptomyces kanamyceticus</name>
    <dbReference type="NCBI Taxonomy" id="1967"/>
    <lineage>
        <taxon>Bacteria</taxon>
        <taxon>Bacillati</taxon>
        <taxon>Actinomycetota</taxon>
        <taxon>Actinomycetes</taxon>
        <taxon>Kitasatosporales</taxon>
        <taxon>Streptomycetaceae</taxon>
        <taxon>Streptomyces</taxon>
    </lineage>
</organism>
<dbReference type="PANTHER" id="PTHR30137:SF8">
    <property type="entry name" value="BLR5498 PROTEIN"/>
    <property type="match status" value="1"/>
</dbReference>
<dbReference type="GO" id="GO:0004497">
    <property type="term" value="F:monooxygenase activity"/>
    <property type="evidence" value="ECO:0007669"/>
    <property type="project" value="UniProtKB-KW"/>
</dbReference>
<dbReference type="Pfam" id="PF00296">
    <property type="entry name" value="Bac_luciferase"/>
    <property type="match status" value="1"/>
</dbReference>
<dbReference type="EMBL" id="CP023699">
    <property type="protein sequence ID" value="QEU91121.1"/>
    <property type="molecule type" value="Genomic_DNA"/>
</dbReference>
<evidence type="ECO:0000313" key="5">
    <source>
        <dbReference type="Proteomes" id="UP000325529"/>
    </source>
</evidence>
<sequence length="343" mass="38464">MGTMDFSLLYFANRKVDDPPAEYDLLFDAARFADEHDFTAVWLPERHFHPFGGAYPNPALAAAALATRTSRLRLRAGSVVLPLHDPLTVVEDWAFVDNLSRGRVDLALATGWNANDFTLVPERYEDRRSYTMDNVPVLRDLWAGKTVTRRNGKGADVEVGTYPRPVQPDLDMWLTCASNPAGFAEAGALGLNVLTALLFQRVEDLQPRITAYREAREKAGLDPDTGKVTVMVHTFVGESDEAVRETVREPFLEYLESSVDLWKDHWQDLNKFSGEKLLSYAFERYFRTSALLGSVEKCTEFVRNLRDAGVTEVASLIDFGAPGRVTLDALPYLDQVRRAVQAD</sequence>
<name>A0A5J6GB87_STRKN</name>
<evidence type="ECO:0000256" key="2">
    <source>
        <dbReference type="ARBA" id="ARBA00023033"/>
    </source>
</evidence>
<accession>A0A5J6GB87</accession>
<dbReference type="KEGG" id="ska:CP970_09730"/>
<dbReference type="InterPro" id="IPR011251">
    <property type="entry name" value="Luciferase-like_dom"/>
</dbReference>
<keyword evidence="1" id="KW-0560">Oxidoreductase</keyword>
<dbReference type="GO" id="GO:0016705">
    <property type="term" value="F:oxidoreductase activity, acting on paired donors, with incorporation or reduction of molecular oxygen"/>
    <property type="evidence" value="ECO:0007669"/>
    <property type="project" value="InterPro"/>
</dbReference>
<feature type="domain" description="Luciferase-like" evidence="3">
    <location>
        <begin position="7"/>
        <end position="311"/>
    </location>
</feature>
<dbReference type="SUPFAM" id="SSF51679">
    <property type="entry name" value="Bacterial luciferase-like"/>
    <property type="match status" value="1"/>
</dbReference>
<evidence type="ECO:0000259" key="3">
    <source>
        <dbReference type="Pfam" id="PF00296"/>
    </source>
</evidence>
<keyword evidence="2" id="KW-0503">Monooxygenase</keyword>
<dbReference type="RefSeq" id="WP_055543449.1">
    <property type="nucleotide sequence ID" value="NZ_CP023699.1"/>
</dbReference>
<protein>
    <submittedName>
        <fullName evidence="4">LLM class flavin-dependent oxidoreductase</fullName>
    </submittedName>
</protein>
<evidence type="ECO:0000256" key="1">
    <source>
        <dbReference type="ARBA" id="ARBA00023002"/>
    </source>
</evidence>
<dbReference type="InterPro" id="IPR036661">
    <property type="entry name" value="Luciferase-like_sf"/>
</dbReference>
<gene>
    <name evidence="4" type="ORF">CP970_09730</name>
</gene>
<keyword evidence="5" id="KW-1185">Reference proteome</keyword>
<reference evidence="4 5" key="1">
    <citation type="submission" date="2017-09" db="EMBL/GenBank/DDBJ databases">
        <authorList>
            <person name="Lee N."/>
            <person name="Cho B.-K."/>
        </authorList>
    </citation>
    <scope>NUCLEOTIDE SEQUENCE [LARGE SCALE GENOMIC DNA]</scope>
    <source>
        <strain evidence="4 5">ATCC 12853</strain>
    </source>
</reference>
<dbReference type="InterPro" id="IPR050766">
    <property type="entry name" value="Bact_Lucif_Oxidored"/>
</dbReference>
<dbReference type="GO" id="GO:0005829">
    <property type="term" value="C:cytosol"/>
    <property type="evidence" value="ECO:0007669"/>
    <property type="project" value="TreeGrafter"/>
</dbReference>